<organism evidence="1 2">
    <name type="scientific">Reichenbachiella agariperforans</name>
    <dbReference type="NCBI Taxonomy" id="156994"/>
    <lineage>
        <taxon>Bacteria</taxon>
        <taxon>Pseudomonadati</taxon>
        <taxon>Bacteroidota</taxon>
        <taxon>Cytophagia</taxon>
        <taxon>Cytophagales</taxon>
        <taxon>Reichenbachiellaceae</taxon>
        <taxon>Reichenbachiella</taxon>
    </lineage>
</organism>
<reference evidence="2" key="1">
    <citation type="submission" date="2016-11" db="EMBL/GenBank/DDBJ databases">
        <authorList>
            <person name="Varghese N."/>
            <person name="Submissions S."/>
        </authorList>
    </citation>
    <scope>NUCLEOTIDE SEQUENCE [LARGE SCALE GENOMIC DNA]</scope>
    <source>
        <strain evidence="2">DSM 26134</strain>
    </source>
</reference>
<dbReference type="Proteomes" id="UP000184474">
    <property type="component" value="Unassembled WGS sequence"/>
</dbReference>
<gene>
    <name evidence="1" type="ORF">SAMN04488028_102518</name>
</gene>
<proteinExistence type="predicted"/>
<keyword evidence="2" id="KW-1185">Reference proteome</keyword>
<dbReference type="AlphaFoldDB" id="A0A1M6P2F6"/>
<protein>
    <submittedName>
        <fullName evidence="1">Uncharacterized protein</fullName>
    </submittedName>
</protein>
<evidence type="ECO:0000313" key="2">
    <source>
        <dbReference type="Proteomes" id="UP000184474"/>
    </source>
</evidence>
<name>A0A1M6P2F6_REIAG</name>
<sequence length="62" mass="7147">MQNSPKLWVSIQCTNEYSWLILKMILQNPWRVIAAFSDLQGKPILQVGGEDYVLFLGLIYCT</sequence>
<evidence type="ECO:0000313" key="1">
    <source>
        <dbReference type="EMBL" id="SHK02111.1"/>
    </source>
</evidence>
<dbReference type="EMBL" id="FRAA01000002">
    <property type="protein sequence ID" value="SHK02111.1"/>
    <property type="molecule type" value="Genomic_DNA"/>
</dbReference>
<accession>A0A1M6P2F6</accession>